<dbReference type="EMBL" id="OW240916">
    <property type="protein sequence ID" value="CAH2293566.1"/>
    <property type="molecule type" value="Genomic_DNA"/>
</dbReference>
<reference evidence="2" key="1">
    <citation type="submission" date="2022-03" db="EMBL/GenBank/DDBJ databases">
        <authorList>
            <person name="Alioto T."/>
            <person name="Alioto T."/>
            <person name="Gomez Garrido J."/>
        </authorList>
    </citation>
    <scope>NUCLEOTIDE SEQUENCE</scope>
</reference>
<dbReference type="Proteomes" id="UP001295444">
    <property type="component" value="Chromosome 05"/>
</dbReference>
<protein>
    <submittedName>
        <fullName evidence="2">Uncharacterized protein</fullName>
    </submittedName>
</protein>
<name>A0AAD1S7B0_PELCU</name>
<evidence type="ECO:0000313" key="3">
    <source>
        <dbReference type="Proteomes" id="UP001295444"/>
    </source>
</evidence>
<dbReference type="AlphaFoldDB" id="A0AAD1S7B0"/>
<proteinExistence type="predicted"/>
<evidence type="ECO:0000256" key="1">
    <source>
        <dbReference type="SAM" id="MobiDB-lite"/>
    </source>
</evidence>
<keyword evidence="3" id="KW-1185">Reference proteome</keyword>
<feature type="region of interest" description="Disordered" evidence="1">
    <location>
        <begin position="78"/>
        <end position="115"/>
    </location>
</feature>
<sequence length="115" mass="12987">MYGLHSQRCSVETGHQAGHPLRTLLGQVAMQASHKCFKPPTPPACLPVKPYLCPRVQRVVSDPPTVCQWRQRPRWLHTSRAATKPTLKTKSPRYAQRAEGRRGTRKGNRLNCHLG</sequence>
<gene>
    <name evidence="2" type="ORF">PECUL_23A036766</name>
</gene>
<evidence type="ECO:0000313" key="2">
    <source>
        <dbReference type="EMBL" id="CAH2293566.1"/>
    </source>
</evidence>
<organism evidence="2 3">
    <name type="scientific">Pelobates cultripes</name>
    <name type="common">Western spadefoot toad</name>
    <dbReference type="NCBI Taxonomy" id="61616"/>
    <lineage>
        <taxon>Eukaryota</taxon>
        <taxon>Metazoa</taxon>
        <taxon>Chordata</taxon>
        <taxon>Craniata</taxon>
        <taxon>Vertebrata</taxon>
        <taxon>Euteleostomi</taxon>
        <taxon>Amphibia</taxon>
        <taxon>Batrachia</taxon>
        <taxon>Anura</taxon>
        <taxon>Pelobatoidea</taxon>
        <taxon>Pelobatidae</taxon>
        <taxon>Pelobates</taxon>
    </lineage>
</organism>
<accession>A0AAD1S7B0</accession>